<protein>
    <submittedName>
        <fullName evidence="1">Uncharacterized protein</fullName>
    </submittedName>
</protein>
<dbReference type="Proteomes" id="UP000231846">
    <property type="component" value="Unassembled WGS sequence"/>
</dbReference>
<accession>A0A2M9VCJ1</accession>
<gene>
    <name evidence="1" type="ORF">CQW34_00513</name>
</gene>
<organism evidence="1 2">
    <name type="scientific">Bacteroides fragilis</name>
    <dbReference type="NCBI Taxonomy" id="817"/>
    <lineage>
        <taxon>Bacteria</taxon>
        <taxon>Pseudomonadati</taxon>
        <taxon>Bacteroidota</taxon>
        <taxon>Bacteroidia</taxon>
        <taxon>Bacteroidales</taxon>
        <taxon>Bacteroidaceae</taxon>
        <taxon>Bacteroides</taxon>
    </lineage>
</organism>
<reference evidence="1 2" key="1">
    <citation type="journal article" date="2017" name="MBio">
        <title>Gut Symbiont Bacteroides fragilis Secretes a Eukaryotic-Like Ubiquitin Protein That Mediates Intraspecies Antagonism.</title>
        <authorList>
            <person name="Chatzidaki-Livanis M."/>
            <person name="Coyne M.J."/>
            <person name="Roelofs K.G."/>
            <person name="Gentyala R.R."/>
            <person name="Caldwell J.M."/>
            <person name="Comstock L.E."/>
        </authorList>
    </citation>
    <scope>NUCLEOTIDE SEQUENCE [LARGE SCALE GENOMIC DNA]</scope>
    <source>
        <strain evidence="1 2">12905</strain>
    </source>
</reference>
<dbReference type="RefSeq" id="WP_032567246.1">
    <property type="nucleotide sequence ID" value="NZ_JAQDLP010000001.1"/>
</dbReference>
<evidence type="ECO:0000313" key="2">
    <source>
        <dbReference type="Proteomes" id="UP000231846"/>
    </source>
</evidence>
<name>A0A2M9VCJ1_BACFG</name>
<dbReference type="AlphaFoldDB" id="A0A2M9VCJ1"/>
<proteinExistence type="predicted"/>
<sequence>MEIKVLWLDDEFDSEALKSTFIRMEKHFRLIKCYTKDEFLDKIESEEWDAIVLDVLDTNGRDSGFQTAVRRILKGYKDEPWFVFSGQENVTKKESDIRAMLAEEDCQREYADILYIKSEHNEKLINDIKNAVNEKSAWQLKNKYSNVLSAFDDNIQGKEQLFDILLTLHGHKHLDHQTYYTQLRLILEWMFRDANKRGLLHDKCIDEKRKVNLTESSLFMAGKPTKYLDVYCDIPHFPKIIAANVKSMLEITGGASHTAEPDEKELINLQAYWEQVNTPYLLYSLTFMLCDILIWYKEYANRNSDNTTNRSHWREIAQSGTQLTGKITNITQSGLAFLKPEGSKDSKENCGIQPKLLYNLLGLDTSKLLIVEYEVQKKKKRDSDEEEDIRVATRIIRKFE</sequence>
<evidence type="ECO:0000313" key="1">
    <source>
        <dbReference type="EMBL" id="PJY76391.1"/>
    </source>
</evidence>
<dbReference type="Gene3D" id="3.40.50.2300">
    <property type="match status" value="1"/>
</dbReference>
<comment type="caution">
    <text evidence="1">The sequence shown here is derived from an EMBL/GenBank/DDBJ whole genome shotgun (WGS) entry which is preliminary data.</text>
</comment>
<dbReference type="EMBL" id="PDCW01000002">
    <property type="protein sequence ID" value="PJY76391.1"/>
    <property type="molecule type" value="Genomic_DNA"/>
</dbReference>